<sequence length="129" mass="14020">MLNQLTRATRARSVVAAVTRRSAGNQARNFIAPTVSRRADFVQELYLKELKSYKTPVVKASDADAHVKVFSAPQTPTSPEEADLAGSLKEYESMAVEIEGQDASASVDGAQAEIPDWLETEDVEEGKAH</sequence>
<dbReference type="AlphaFoldDB" id="A0A9P4YXT3"/>
<comment type="caution">
    <text evidence="2">The sequence shown here is derived from an EMBL/GenBank/DDBJ whole genome shotgun (WGS) entry which is preliminary data.</text>
</comment>
<dbReference type="OrthoDB" id="274752at2759"/>
<dbReference type="GO" id="GO:0046933">
    <property type="term" value="F:proton-transporting ATP synthase activity, rotational mechanism"/>
    <property type="evidence" value="ECO:0007669"/>
    <property type="project" value="TreeGrafter"/>
</dbReference>
<gene>
    <name evidence="2" type="ORF">GMORB2_5731</name>
</gene>
<dbReference type="InterPro" id="IPR019711">
    <property type="entry name" value="ATP_synth_F0_suH"/>
</dbReference>
<feature type="region of interest" description="Disordered" evidence="1">
    <location>
        <begin position="101"/>
        <end position="129"/>
    </location>
</feature>
<evidence type="ECO:0000313" key="2">
    <source>
        <dbReference type="EMBL" id="KAF4124015.1"/>
    </source>
</evidence>
<evidence type="ECO:0000313" key="3">
    <source>
        <dbReference type="Proteomes" id="UP000749293"/>
    </source>
</evidence>
<evidence type="ECO:0000256" key="1">
    <source>
        <dbReference type="SAM" id="MobiDB-lite"/>
    </source>
</evidence>
<dbReference type="RefSeq" id="XP_035322667.1">
    <property type="nucleotide sequence ID" value="XM_035467701.1"/>
</dbReference>
<dbReference type="Pfam" id="PF10775">
    <property type="entry name" value="ATP_sub_h"/>
    <property type="match status" value="1"/>
</dbReference>
<reference evidence="2" key="1">
    <citation type="submission" date="2020-03" db="EMBL/GenBank/DDBJ databases">
        <title>Site-based positive gene gene selection in Geosmithia morbida across the United States reveals a broad range of putative effectors and factors for local host and environmental adapation.</title>
        <authorList>
            <person name="Onufrak A."/>
            <person name="Murdoch R.W."/>
            <person name="Gazis R."/>
            <person name="Huff M."/>
            <person name="Staton M."/>
            <person name="Klingeman W."/>
            <person name="Hadziabdic D."/>
        </authorList>
    </citation>
    <scope>NUCLEOTIDE SEQUENCE</scope>
    <source>
        <strain evidence="2">1262</strain>
    </source>
</reference>
<dbReference type="Proteomes" id="UP000749293">
    <property type="component" value="Unassembled WGS sequence"/>
</dbReference>
<dbReference type="GeneID" id="55971956"/>
<dbReference type="PANTHER" id="PTHR28207:SF1">
    <property type="entry name" value="ATP SYNTHASE SUBUNIT H, MITOCHONDRIAL"/>
    <property type="match status" value="1"/>
</dbReference>
<protein>
    <submittedName>
        <fullName evidence="2">F-type H+-transporting ATPase subunit h</fullName>
    </submittedName>
</protein>
<proteinExistence type="predicted"/>
<feature type="compositionally biased region" description="Acidic residues" evidence="1">
    <location>
        <begin position="116"/>
        <end position="129"/>
    </location>
</feature>
<accession>A0A9P4YXT3</accession>
<keyword evidence="3" id="KW-1185">Reference proteome</keyword>
<organism evidence="2 3">
    <name type="scientific">Geosmithia morbida</name>
    <dbReference type="NCBI Taxonomy" id="1094350"/>
    <lineage>
        <taxon>Eukaryota</taxon>
        <taxon>Fungi</taxon>
        <taxon>Dikarya</taxon>
        <taxon>Ascomycota</taxon>
        <taxon>Pezizomycotina</taxon>
        <taxon>Sordariomycetes</taxon>
        <taxon>Hypocreomycetidae</taxon>
        <taxon>Hypocreales</taxon>
        <taxon>Bionectriaceae</taxon>
        <taxon>Geosmithia</taxon>
    </lineage>
</organism>
<dbReference type="EMBL" id="JAANYQ010000005">
    <property type="protein sequence ID" value="KAF4124015.1"/>
    <property type="molecule type" value="Genomic_DNA"/>
</dbReference>
<name>A0A9P4YXT3_9HYPO</name>
<dbReference type="PANTHER" id="PTHR28207">
    <property type="entry name" value="ATP SYNTHASE SUBUNIT H, MITOCHONDRIAL"/>
    <property type="match status" value="1"/>
</dbReference>